<evidence type="ECO:0000313" key="1">
    <source>
        <dbReference type="EMBL" id="CRY83016.1"/>
    </source>
</evidence>
<accession>A0A0H5PKQ9</accession>
<dbReference type="SUPFAM" id="SSF69118">
    <property type="entry name" value="AhpD-like"/>
    <property type="match status" value="1"/>
</dbReference>
<dbReference type="InterPro" id="IPR029032">
    <property type="entry name" value="AhpD-like"/>
</dbReference>
<proteinExistence type="predicted"/>
<sequence>MSDNDVDELSARDRRLLLLGAFTQLDRIDDAAEQMRAALEAGELTEAQLHEIAIFLCHYTGWPRGTKLDMRIGGVVARWRKAATAAQS</sequence>
<dbReference type="Proteomes" id="UP000057820">
    <property type="component" value="Plasmid 2"/>
</dbReference>
<dbReference type="Gene3D" id="1.20.1290.10">
    <property type="entry name" value="AhpD-like"/>
    <property type="match status" value="1"/>
</dbReference>
<dbReference type="KEGG" id="nfr:ERS450000_05268"/>
<geneLocation type="plasmid" evidence="1">
    <name>2</name>
</geneLocation>
<evidence type="ECO:0008006" key="3">
    <source>
        <dbReference type="Google" id="ProtNLM"/>
    </source>
</evidence>
<dbReference type="EMBL" id="LN868939">
    <property type="protein sequence ID" value="CRY83016.1"/>
    <property type="molecule type" value="Genomic_DNA"/>
</dbReference>
<reference evidence="2" key="1">
    <citation type="submission" date="2015-03" db="EMBL/GenBank/DDBJ databases">
        <authorList>
            <consortium name="Pathogen Informatics"/>
        </authorList>
    </citation>
    <scope>NUCLEOTIDE SEQUENCE [LARGE SCALE GENOMIC DNA]</scope>
    <source>
        <strain evidence="2">NCTC11134</strain>
        <plasmid evidence="2">2</plasmid>
    </source>
</reference>
<keyword evidence="1" id="KW-0614">Plasmid</keyword>
<protein>
    <recommendedName>
        <fullName evidence="3">4-carboxymuconolactone decarboxylase</fullName>
    </recommendedName>
</protein>
<evidence type="ECO:0000313" key="2">
    <source>
        <dbReference type="Proteomes" id="UP000057820"/>
    </source>
</evidence>
<dbReference type="AlphaFoldDB" id="A0A0H5PKQ9"/>
<organism evidence="1 2">
    <name type="scientific">Nocardia farcinica</name>
    <dbReference type="NCBI Taxonomy" id="37329"/>
    <lineage>
        <taxon>Bacteria</taxon>
        <taxon>Bacillati</taxon>
        <taxon>Actinomycetota</taxon>
        <taxon>Actinomycetes</taxon>
        <taxon>Mycobacteriales</taxon>
        <taxon>Nocardiaceae</taxon>
        <taxon>Nocardia</taxon>
    </lineage>
</organism>
<name>A0A0H5PKQ9_NOCFR</name>
<gene>
    <name evidence="1" type="ORF">ERS450000_05268</name>
</gene>